<reference evidence="2 3" key="1">
    <citation type="submission" date="2024-01" db="EMBL/GenBank/DDBJ databases">
        <title>The genomes of 5 underutilized Papilionoideae crops provide insights into root nodulation and disease resistanc.</title>
        <authorList>
            <person name="Jiang F."/>
        </authorList>
    </citation>
    <scope>NUCLEOTIDE SEQUENCE [LARGE SCALE GENOMIC DNA]</scope>
    <source>
        <strain evidence="2">LVBAO_FW01</strain>
        <tissue evidence="2">Leaves</tissue>
    </source>
</reference>
<evidence type="ECO:0000313" key="2">
    <source>
        <dbReference type="EMBL" id="KAK7363802.1"/>
    </source>
</evidence>
<keyword evidence="3" id="KW-1185">Reference proteome</keyword>
<feature type="region of interest" description="Disordered" evidence="1">
    <location>
        <begin position="1"/>
        <end position="24"/>
    </location>
</feature>
<organism evidence="2 3">
    <name type="scientific">Canavalia gladiata</name>
    <name type="common">Sword bean</name>
    <name type="synonym">Dolichos gladiatus</name>
    <dbReference type="NCBI Taxonomy" id="3824"/>
    <lineage>
        <taxon>Eukaryota</taxon>
        <taxon>Viridiplantae</taxon>
        <taxon>Streptophyta</taxon>
        <taxon>Embryophyta</taxon>
        <taxon>Tracheophyta</taxon>
        <taxon>Spermatophyta</taxon>
        <taxon>Magnoliopsida</taxon>
        <taxon>eudicotyledons</taxon>
        <taxon>Gunneridae</taxon>
        <taxon>Pentapetalae</taxon>
        <taxon>rosids</taxon>
        <taxon>fabids</taxon>
        <taxon>Fabales</taxon>
        <taxon>Fabaceae</taxon>
        <taxon>Papilionoideae</taxon>
        <taxon>50 kb inversion clade</taxon>
        <taxon>NPAAA clade</taxon>
        <taxon>indigoferoid/millettioid clade</taxon>
        <taxon>Phaseoleae</taxon>
        <taxon>Canavalia</taxon>
    </lineage>
</organism>
<feature type="compositionally biased region" description="Basic and acidic residues" evidence="1">
    <location>
        <begin position="1"/>
        <end position="10"/>
    </location>
</feature>
<protein>
    <submittedName>
        <fullName evidence="2">Uncharacterized protein</fullName>
    </submittedName>
</protein>
<dbReference type="EMBL" id="JAYMYQ010000001">
    <property type="protein sequence ID" value="KAK7363802.1"/>
    <property type="molecule type" value="Genomic_DNA"/>
</dbReference>
<dbReference type="AlphaFoldDB" id="A0AAN9N4H9"/>
<evidence type="ECO:0000256" key="1">
    <source>
        <dbReference type="SAM" id="MobiDB-lite"/>
    </source>
</evidence>
<comment type="caution">
    <text evidence="2">The sequence shown here is derived from an EMBL/GenBank/DDBJ whole genome shotgun (WGS) entry which is preliminary data.</text>
</comment>
<evidence type="ECO:0000313" key="3">
    <source>
        <dbReference type="Proteomes" id="UP001367508"/>
    </source>
</evidence>
<accession>A0AAN9N4H9</accession>
<name>A0AAN9N4H9_CANGL</name>
<feature type="compositionally biased region" description="Polar residues" evidence="1">
    <location>
        <begin position="12"/>
        <end position="23"/>
    </location>
</feature>
<dbReference type="Proteomes" id="UP001367508">
    <property type="component" value="Unassembled WGS sequence"/>
</dbReference>
<sequence>MWHPTSDKKCKSTSANDGRSGSSCKELIRGKKCLKKERLIRFCLISKRKMKTKEKKTLEDWIAASPGLKPEYLMRGEVCESACKQFKKKVHPYLSQFHGSLLAEAKDSLCLDRHINGHEEGEGIPSCSSITKSRSFSGKSHKRVSFKLPHIVTYYSPEEQESYYSGESENSSICRENSFESEEEPLFRLAVDILPHVYVSSKI</sequence>
<proteinExistence type="predicted"/>
<gene>
    <name evidence="2" type="ORF">VNO77_05960</name>
</gene>